<evidence type="ECO:0000313" key="15">
    <source>
        <dbReference type="EMBL" id="NYI71604.1"/>
    </source>
</evidence>
<evidence type="ECO:0000256" key="7">
    <source>
        <dbReference type="ARBA" id="ARBA00023136"/>
    </source>
</evidence>
<comment type="caution">
    <text evidence="15">The sequence shown here is derived from an EMBL/GenBank/DDBJ whole genome shotgun (WGS) entry which is preliminary data.</text>
</comment>
<dbReference type="GO" id="GO:0016989">
    <property type="term" value="F:sigma factor antagonist activity"/>
    <property type="evidence" value="ECO:0007669"/>
    <property type="project" value="TreeGrafter"/>
</dbReference>
<evidence type="ECO:0000256" key="1">
    <source>
        <dbReference type="ARBA" id="ARBA00004167"/>
    </source>
</evidence>
<dbReference type="Pfam" id="PF13490">
    <property type="entry name" value="zf-HC2"/>
    <property type="match status" value="1"/>
</dbReference>
<keyword evidence="16" id="KW-1185">Reference proteome</keyword>
<evidence type="ECO:0000256" key="4">
    <source>
        <dbReference type="ARBA" id="ARBA00022692"/>
    </source>
</evidence>
<evidence type="ECO:0000256" key="2">
    <source>
        <dbReference type="ARBA" id="ARBA00004236"/>
    </source>
</evidence>
<comment type="subcellular location">
    <subcellularLocation>
        <location evidence="2">Cell membrane</location>
    </subcellularLocation>
    <subcellularLocation>
        <location evidence="1">Membrane</location>
        <topology evidence="1">Single-pass membrane protein</topology>
    </subcellularLocation>
</comment>
<organism evidence="15 16">
    <name type="scientific">Naumannella cuiyingiana</name>
    <dbReference type="NCBI Taxonomy" id="1347891"/>
    <lineage>
        <taxon>Bacteria</taxon>
        <taxon>Bacillati</taxon>
        <taxon>Actinomycetota</taxon>
        <taxon>Actinomycetes</taxon>
        <taxon>Propionibacteriales</taxon>
        <taxon>Propionibacteriaceae</taxon>
        <taxon>Naumannella</taxon>
    </lineage>
</organism>
<feature type="domain" description="Putative zinc-finger" evidence="14">
    <location>
        <begin position="16"/>
        <end position="44"/>
    </location>
</feature>
<evidence type="ECO:0000256" key="10">
    <source>
        <dbReference type="ARBA" id="ARBA00030803"/>
    </source>
</evidence>
<protein>
    <recommendedName>
        <fullName evidence="10">Regulator of SigK</fullName>
    </recommendedName>
    <alternativeName>
        <fullName evidence="9">Sigma-K anti-sigma factor RskA</fullName>
    </alternativeName>
</protein>
<dbReference type="InterPro" id="IPR051474">
    <property type="entry name" value="Anti-sigma-K/W_factor"/>
</dbReference>
<feature type="domain" description="Anti-sigma K factor RskA C-terminal" evidence="13">
    <location>
        <begin position="117"/>
        <end position="251"/>
    </location>
</feature>
<dbReference type="EMBL" id="JACBZS010000001">
    <property type="protein sequence ID" value="NYI71604.1"/>
    <property type="molecule type" value="Genomic_DNA"/>
</dbReference>
<feature type="compositionally biased region" description="Pro residues" evidence="11">
    <location>
        <begin position="82"/>
        <end position="93"/>
    </location>
</feature>
<dbReference type="PANTHER" id="PTHR37461:SF1">
    <property type="entry name" value="ANTI-SIGMA-K FACTOR RSKA"/>
    <property type="match status" value="1"/>
</dbReference>
<reference evidence="15 16" key="1">
    <citation type="submission" date="2020-07" db="EMBL/GenBank/DDBJ databases">
        <title>Sequencing the genomes of 1000 actinobacteria strains.</title>
        <authorList>
            <person name="Klenk H.-P."/>
        </authorList>
    </citation>
    <scope>NUCLEOTIDE SEQUENCE [LARGE SCALE GENOMIC DNA]</scope>
    <source>
        <strain evidence="15 16">DSM 103164</strain>
    </source>
</reference>
<keyword evidence="6" id="KW-0805">Transcription regulation</keyword>
<evidence type="ECO:0000259" key="14">
    <source>
        <dbReference type="Pfam" id="PF13490"/>
    </source>
</evidence>
<evidence type="ECO:0000256" key="12">
    <source>
        <dbReference type="SAM" id="Phobius"/>
    </source>
</evidence>
<accession>A0A7Z0DA61</accession>
<feature type="transmembrane region" description="Helical" evidence="12">
    <location>
        <begin position="116"/>
        <end position="136"/>
    </location>
</feature>
<dbReference type="GO" id="GO:0006417">
    <property type="term" value="P:regulation of translation"/>
    <property type="evidence" value="ECO:0007669"/>
    <property type="project" value="TreeGrafter"/>
</dbReference>
<evidence type="ECO:0000256" key="6">
    <source>
        <dbReference type="ARBA" id="ARBA00023015"/>
    </source>
</evidence>
<dbReference type="PANTHER" id="PTHR37461">
    <property type="entry name" value="ANTI-SIGMA-K FACTOR RSKA"/>
    <property type="match status" value="1"/>
</dbReference>
<proteinExistence type="predicted"/>
<name>A0A7Z0DA61_9ACTN</name>
<keyword evidence="3" id="KW-1003">Cell membrane</keyword>
<dbReference type="RefSeq" id="WP_179445409.1">
    <property type="nucleotide sequence ID" value="NZ_JACBZS010000001.1"/>
</dbReference>
<evidence type="ECO:0000259" key="13">
    <source>
        <dbReference type="Pfam" id="PF10099"/>
    </source>
</evidence>
<evidence type="ECO:0000256" key="5">
    <source>
        <dbReference type="ARBA" id="ARBA00022989"/>
    </source>
</evidence>
<keyword evidence="7 12" id="KW-0472">Membrane</keyword>
<evidence type="ECO:0000256" key="3">
    <source>
        <dbReference type="ARBA" id="ARBA00022475"/>
    </source>
</evidence>
<dbReference type="Pfam" id="PF10099">
    <property type="entry name" value="RskA_C"/>
    <property type="match status" value="1"/>
</dbReference>
<evidence type="ECO:0000256" key="11">
    <source>
        <dbReference type="SAM" id="MobiDB-lite"/>
    </source>
</evidence>
<dbReference type="InterPro" id="IPR018764">
    <property type="entry name" value="RskA_C"/>
</dbReference>
<dbReference type="Gene3D" id="1.10.10.1320">
    <property type="entry name" value="Anti-sigma factor, zinc-finger domain"/>
    <property type="match status" value="1"/>
</dbReference>
<dbReference type="InterPro" id="IPR041916">
    <property type="entry name" value="Anti_sigma_zinc_sf"/>
</dbReference>
<keyword evidence="8" id="KW-0804">Transcription</keyword>
<keyword evidence="4 12" id="KW-0812">Transmembrane</keyword>
<keyword evidence="5 12" id="KW-1133">Transmembrane helix</keyword>
<evidence type="ECO:0000256" key="9">
    <source>
        <dbReference type="ARBA" id="ARBA00029829"/>
    </source>
</evidence>
<dbReference type="InterPro" id="IPR027383">
    <property type="entry name" value="Znf_put"/>
</dbReference>
<evidence type="ECO:0000313" key="16">
    <source>
        <dbReference type="Proteomes" id="UP000527616"/>
    </source>
</evidence>
<sequence length="255" mass="26558">MDSRQTSDAEPAICGLVGAYAVDALEPADQARFERHLDECEDCRRELGEFRELLADSTAAVAEPPPAQVRERVLEGIEQIRPLPPVGPPPTAPTPVVSGDGARADRFRRRRWLRPLAAAAAILVAFGAGVAGGLALERQTAVVAARQDEALTAPDSRILAVQLPGGGRGAFVVSRQQGQALFVGSDLPDPGAGRTYQLWTIDRAGRPIPDALVAGGNSRVVMNAPVDAGTTALAVTVEPAGGSRAPTTEPVVAAL</sequence>
<dbReference type="GO" id="GO:0005886">
    <property type="term" value="C:plasma membrane"/>
    <property type="evidence" value="ECO:0007669"/>
    <property type="project" value="UniProtKB-SubCell"/>
</dbReference>
<gene>
    <name evidence="15" type="ORF">GGQ54_002164</name>
</gene>
<dbReference type="AlphaFoldDB" id="A0A7Z0DA61"/>
<dbReference type="Proteomes" id="UP000527616">
    <property type="component" value="Unassembled WGS sequence"/>
</dbReference>
<evidence type="ECO:0000256" key="8">
    <source>
        <dbReference type="ARBA" id="ARBA00023163"/>
    </source>
</evidence>
<feature type="region of interest" description="Disordered" evidence="11">
    <location>
        <begin position="81"/>
        <end position="101"/>
    </location>
</feature>